<gene>
    <name evidence="1" type="ORF">GCM10011391_05020</name>
</gene>
<organism evidence="1 2">
    <name type="scientific">Pullulanibacillus camelliae</name>
    <dbReference type="NCBI Taxonomy" id="1707096"/>
    <lineage>
        <taxon>Bacteria</taxon>
        <taxon>Bacillati</taxon>
        <taxon>Bacillota</taxon>
        <taxon>Bacilli</taxon>
        <taxon>Bacillales</taxon>
        <taxon>Sporolactobacillaceae</taxon>
        <taxon>Pullulanibacillus</taxon>
    </lineage>
</organism>
<dbReference type="EMBL" id="BMIR01000001">
    <property type="protein sequence ID" value="GGE29452.1"/>
    <property type="molecule type" value="Genomic_DNA"/>
</dbReference>
<dbReference type="Proteomes" id="UP000628775">
    <property type="component" value="Unassembled WGS sequence"/>
</dbReference>
<reference evidence="1" key="2">
    <citation type="submission" date="2020-09" db="EMBL/GenBank/DDBJ databases">
        <authorList>
            <person name="Sun Q."/>
            <person name="Zhou Y."/>
        </authorList>
    </citation>
    <scope>NUCLEOTIDE SEQUENCE</scope>
    <source>
        <strain evidence="1">CGMCC 1.15371</strain>
    </source>
</reference>
<evidence type="ECO:0000313" key="1">
    <source>
        <dbReference type="EMBL" id="GGE29452.1"/>
    </source>
</evidence>
<comment type="caution">
    <text evidence="1">The sequence shown here is derived from an EMBL/GenBank/DDBJ whole genome shotgun (WGS) entry which is preliminary data.</text>
</comment>
<proteinExistence type="predicted"/>
<dbReference type="AlphaFoldDB" id="A0A8J2VL34"/>
<protein>
    <submittedName>
        <fullName evidence="1">Uncharacterized protein</fullName>
    </submittedName>
</protein>
<accession>A0A8J2VL34</accession>
<reference evidence="1" key="1">
    <citation type="journal article" date="2014" name="Int. J. Syst. Evol. Microbiol.">
        <title>Complete genome sequence of Corynebacterium casei LMG S-19264T (=DSM 44701T), isolated from a smear-ripened cheese.</title>
        <authorList>
            <consortium name="US DOE Joint Genome Institute (JGI-PGF)"/>
            <person name="Walter F."/>
            <person name="Albersmeier A."/>
            <person name="Kalinowski J."/>
            <person name="Ruckert C."/>
        </authorList>
    </citation>
    <scope>NUCLEOTIDE SEQUENCE</scope>
    <source>
        <strain evidence="1">CGMCC 1.15371</strain>
    </source>
</reference>
<keyword evidence="2" id="KW-1185">Reference proteome</keyword>
<evidence type="ECO:0000313" key="2">
    <source>
        <dbReference type="Proteomes" id="UP000628775"/>
    </source>
</evidence>
<name>A0A8J2VL34_9BACL</name>
<sequence length="48" mass="5395">MARMVVNIQAILDDVGRFCPYEEKAYLKIGASSAPSRLQSIKNHSVRM</sequence>